<dbReference type="AlphaFoldDB" id="A0AAQ3X110"/>
<name>A0AAQ3X110_PASNO</name>
<keyword evidence="1" id="KW-0812">Transmembrane</keyword>
<dbReference type="EMBL" id="CP144750">
    <property type="protein sequence ID" value="WVZ81051.1"/>
    <property type="molecule type" value="Genomic_DNA"/>
</dbReference>
<evidence type="ECO:0000313" key="4">
    <source>
        <dbReference type="Proteomes" id="UP001341281"/>
    </source>
</evidence>
<keyword evidence="4" id="KW-1185">Reference proteome</keyword>
<evidence type="ECO:0000256" key="1">
    <source>
        <dbReference type="SAM" id="Phobius"/>
    </source>
</evidence>
<gene>
    <name evidence="3" type="ORF">U9M48_028478</name>
</gene>
<dbReference type="InterPro" id="IPR036691">
    <property type="entry name" value="Endo/exonu/phosph_ase_sf"/>
</dbReference>
<proteinExistence type="predicted"/>
<sequence>MASLLMILLVIVTSLFLLLLNSTIVTFFLSYVIFVGLCHVAYCDATWASDSSDRRSLSAYCVFLGGSLIAWKTKQTTISRSSTEAELRVMALVTAEVTWLRWLLAEFGVSVSIPTPLLTDSTGAINIARDLVKHELTKHIGVDAYYTRAQDGVVTLRYVPSELQLADFLTKAQIRDQHRPLEKNNNRYNDKWPFLFNACIDSLDLRELDLEKNNNRYNDKWPFLFNACIDSLDLRELDLSGRKFTWANSLDLPTFEKLDRVLVSTEWELKFPLATVQALTRDISDHTPILLDYRIPTTKVFWEIIKADLMAMFHDFSKRNLSLFSLNFGIITLLPKCQEAIKVQQFRPICLLNVSFKIFTKVVTSRINKVAQKVIQPTQTAFLPGRYILEGVTILHETIHELHHKKLNGVIFKIDFEKAYDKVKWPFLQQTLRMKGFSPLWCNWIQQFVSGGSVAVKVNNNIGRYFQTKKGLRQGDPLSPILFNLVADIKWPDSRIDTSSSGGSLSILQYADDTILFLERNLEQAKNLKIILCAFEKLSGLKINFHKSELFCYGEAKSHFEQYSQIFGCSMGCFPFRYLGIPMNHKRLLNKDWKVIEDRFQKKLSSWKGKLLSYGARLVLINSVLSSLAMFMMSFFEVPKGILKKLDFYRSTFFWQGDNHKKKYRLSKWDILCLTKDQGGLGILNLEIQNKCLLSKWLFKLLNEDGLWQQLLRKKYIKDKTIGEVQWKSGDSQFWLGLMKVKNSFLSIATFNVHSGTQCRFWEDRWLGKFAHKDQFPSLYNIARKKHISVANVVSGTPLNISFRRALVILTKDNLLKKRWKGNNRNDIVFNKKKFSYLQSFLLDSFLEFTTEREEQVDLEVGVSSARNYGHGDFRQAWMVVF</sequence>
<dbReference type="Gene3D" id="1.10.10.2210">
    <property type="match status" value="1"/>
</dbReference>
<accession>A0AAQ3X110</accession>
<dbReference type="InterPro" id="IPR000477">
    <property type="entry name" value="RT_dom"/>
</dbReference>
<dbReference type="SUPFAM" id="SSF56219">
    <property type="entry name" value="DNase I-like"/>
    <property type="match status" value="1"/>
</dbReference>
<dbReference type="Pfam" id="PF00078">
    <property type="entry name" value="RVT_1"/>
    <property type="match status" value="1"/>
</dbReference>
<dbReference type="Gene3D" id="3.10.10.20">
    <property type="match status" value="1"/>
</dbReference>
<dbReference type="SUPFAM" id="SSF56672">
    <property type="entry name" value="DNA/RNA polymerases"/>
    <property type="match status" value="1"/>
</dbReference>
<dbReference type="Gene3D" id="3.30.70.2630">
    <property type="match status" value="1"/>
</dbReference>
<dbReference type="PANTHER" id="PTHR33116">
    <property type="entry name" value="REVERSE TRANSCRIPTASE ZINC-BINDING DOMAIN-CONTAINING PROTEIN-RELATED-RELATED"/>
    <property type="match status" value="1"/>
</dbReference>
<dbReference type="PANTHER" id="PTHR33116:SF87">
    <property type="entry name" value="OS01G0158850 PROTEIN"/>
    <property type="match status" value="1"/>
</dbReference>
<dbReference type="CDD" id="cd09272">
    <property type="entry name" value="RNase_HI_RT_Ty1"/>
    <property type="match status" value="1"/>
</dbReference>
<dbReference type="PROSITE" id="PS50878">
    <property type="entry name" value="RT_POL"/>
    <property type="match status" value="1"/>
</dbReference>
<feature type="domain" description="Reverse transcriptase" evidence="2">
    <location>
        <begin position="315"/>
        <end position="583"/>
    </location>
</feature>
<evidence type="ECO:0000313" key="3">
    <source>
        <dbReference type="EMBL" id="WVZ81051.1"/>
    </source>
</evidence>
<feature type="transmembrane region" description="Helical" evidence="1">
    <location>
        <begin position="7"/>
        <end position="34"/>
    </location>
</feature>
<reference evidence="3 4" key="1">
    <citation type="submission" date="2024-02" db="EMBL/GenBank/DDBJ databases">
        <title>High-quality chromosome-scale genome assembly of Pensacola bahiagrass (Paspalum notatum Flugge var. saurae).</title>
        <authorList>
            <person name="Vega J.M."/>
            <person name="Podio M."/>
            <person name="Orjuela J."/>
            <person name="Siena L.A."/>
            <person name="Pessino S.C."/>
            <person name="Combes M.C."/>
            <person name="Mariac C."/>
            <person name="Albertini E."/>
            <person name="Pupilli F."/>
            <person name="Ortiz J.P.A."/>
            <person name="Leblanc O."/>
        </authorList>
    </citation>
    <scope>NUCLEOTIDE SEQUENCE [LARGE SCALE GENOMIC DNA]</scope>
    <source>
        <strain evidence="3">R1</strain>
        <tissue evidence="3">Leaf</tissue>
    </source>
</reference>
<dbReference type="InterPro" id="IPR043502">
    <property type="entry name" value="DNA/RNA_pol_sf"/>
</dbReference>
<dbReference type="CDD" id="cd01650">
    <property type="entry name" value="RT_nLTR_like"/>
    <property type="match status" value="1"/>
</dbReference>
<dbReference type="Gene3D" id="3.60.10.10">
    <property type="entry name" value="Endonuclease/exonuclease/phosphatase"/>
    <property type="match status" value="1"/>
</dbReference>
<evidence type="ECO:0000259" key="2">
    <source>
        <dbReference type="PROSITE" id="PS50878"/>
    </source>
</evidence>
<keyword evidence="1" id="KW-1133">Transmembrane helix</keyword>
<keyword evidence="1" id="KW-0472">Membrane</keyword>
<organism evidence="3 4">
    <name type="scientific">Paspalum notatum var. saurae</name>
    <dbReference type="NCBI Taxonomy" id="547442"/>
    <lineage>
        <taxon>Eukaryota</taxon>
        <taxon>Viridiplantae</taxon>
        <taxon>Streptophyta</taxon>
        <taxon>Embryophyta</taxon>
        <taxon>Tracheophyta</taxon>
        <taxon>Spermatophyta</taxon>
        <taxon>Magnoliopsida</taxon>
        <taxon>Liliopsida</taxon>
        <taxon>Poales</taxon>
        <taxon>Poaceae</taxon>
        <taxon>PACMAD clade</taxon>
        <taxon>Panicoideae</taxon>
        <taxon>Andropogonodae</taxon>
        <taxon>Paspaleae</taxon>
        <taxon>Paspalinae</taxon>
        <taxon>Paspalum</taxon>
    </lineage>
</organism>
<protein>
    <recommendedName>
        <fullName evidence="2">Reverse transcriptase domain-containing protein</fullName>
    </recommendedName>
</protein>
<dbReference type="Proteomes" id="UP001341281">
    <property type="component" value="Chromosome 06"/>
</dbReference>